<name>Q6MJT8_BDEBA</name>
<organism evidence="1 2">
    <name type="scientific">Bdellovibrio bacteriovorus (strain ATCC 15356 / DSM 50701 / NCIMB 9529 / HD100)</name>
    <dbReference type="NCBI Taxonomy" id="264462"/>
    <lineage>
        <taxon>Bacteria</taxon>
        <taxon>Pseudomonadati</taxon>
        <taxon>Bdellovibrionota</taxon>
        <taxon>Bdellovibrionia</taxon>
        <taxon>Bdellovibrionales</taxon>
        <taxon>Pseudobdellovibrionaceae</taxon>
        <taxon>Bdellovibrio</taxon>
    </lineage>
</organism>
<dbReference type="EMBL" id="BX842653">
    <property type="protein sequence ID" value="CAE80471.1"/>
    <property type="molecule type" value="Genomic_DNA"/>
</dbReference>
<dbReference type="Proteomes" id="UP000008080">
    <property type="component" value="Chromosome"/>
</dbReference>
<accession>Q6MJT8</accession>
<keyword evidence="2" id="KW-1185">Reference proteome</keyword>
<dbReference type="KEGG" id="bba:Bd2680"/>
<dbReference type="GeneID" id="93013571"/>
<protein>
    <submittedName>
        <fullName evidence="1">Uncharacterized protein</fullName>
    </submittedName>
</protein>
<dbReference type="HOGENOM" id="CLU_245442_0_0_7"/>
<dbReference type="GO" id="GO:0006269">
    <property type="term" value="P:DNA replication, synthesis of primer"/>
    <property type="evidence" value="ECO:0007669"/>
    <property type="project" value="InterPro"/>
</dbReference>
<evidence type="ECO:0000313" key="1">
    <source>
        <dbReference type="EMBL" id="CAE80471.1"/>
    </source>
</evidence>
<dbReference type="Pfam" id="PF01896">
    <property type="entry name" value="DNA_primase_S"/>
    <property type="match status" value="1"/>
</dbReference>
<dbReference type="RefSeq" id="WP_011165074.1">
    <property type="nucleotide sequence ID" value="NC_005363.1"/>
</dbReference>
<dbReference type="SUPFAM" id="SSF56672">
    <property type="entry name" value="DNA/RNA polymerases"/>
    <property type="match status" value="1"/>
</dbReference>
<dbReference type="InterPro" id="IPR043502">
    <property type="entry name" value="DNA/RNA_pol_sf"/>
</dbReference>
<evidence type="ECO:0000313" key="2">
    <source>
        <dbReference type="Proteomes" id="UP000008080"/>
    </source>
</evidence>
<sequence length="1572" mass="180353">MRFIFQTSHVRAEGNEVWSKLNQSEVSYLLNLSEQARQRKKAFYYSIQLYDGNKTLYPFLFIDIDSKDLEASLTVTIAIVKEFIEKGLTFDKDFSVAFSGSKGFHILLNTKAIFGFIPDSDLFPPKQQKDLVKKIFSELVPSMSEYLDDSIFGTHRMMRAEYSINNKSGLYKTPLTLNDLGAGLSNILTLAKRSQPVTTEFYSRFEISDGKNEFLSQLLGNLSVENEDVGVERERKKRTIKKSRISKSNDTNAYVSYYSCRALRQLGSKIISTHDADHNERLALASALKDSDLRDKLVHEILSKTEKYKRTITQEKIDGLNFVGTCEMLHEKGICKELCDRYKGKTKSEIQYPGYLSKRSSDVDSWDHLASSENIKNVAVKLLNYHTTTTDFFDWTNAKQFLDQVDLFAIGVSDYLRRLAIPESTGLLIKVLKQENAQRDLVRVGFETELLSSLFCEKGLRNNKKFKVENIKNPSVHSFGYQQSDTSGKALIGSWRAEYSDFRNTLKSIAETTPHALVLSTDLKSFYPKITSEHAKRLIGEIFKDARIIDVVSSTSKASLKNYRDGAAVARDTGLPQGPLIAHVIASRLLLKIDAQISNSVSPNDFQMVRYCDDFHFFIKDHSVLSRIQGLLNELEEKFEVSFHKEDGSEKVSLFEIEEYRQNQLDNDLYKYQVRFESELSKVDPDEKRELLRVITRLFDSRLKKYLSGDSGVNIKDLERDISAMQWRIPELVMDGVNFKEEILSLGSVICKFLESPILSHKLRTSLSGLLLGFVISLHEEIGELKELFLKLYMNGRKDCQENILSLLVRELCLDGSARVKAIGTEILKVDLSGSSHKSLLFDMLLKEIEYLVDDNRVFDEKIWGVGADVGHKNLAGIVRDLQQMEISPDGFRKICVESGTIFNFQVKYFVDQIIKMHDGLSMPERYAFFKVAYDYSIHPVKEVFWADFDSFLDQKLVSRQEDDFIQGHTALLKKMIFEMTKREPDRIEIVNKVNSMKIIGDGENYYTISFPNLVNFPGISNKKMIFAAKKLNSLSKLGEVMLHIDEKTKEIALVYKFPKIDIDDLSSYLDSSNSFDDILGAELFLFQDQDRLVDLILSAKNLGLARDRNTTKIIPLDVSQVLKDTINGTYTFKNESVVKVVNRKKSILPGRRIMEFNAACGVNDAKSFSYGLGGWEFLNTLQDSSKASFFNKKPSDVASKISSIKRYGSWIMKGEANKSADLVNFYCYSIFRDLYKRHRKVRLRQGTSSVMFVNYEILQNAKHILGIVPDKREGINQNLYRFVREDIELHKEFKTKNLPSIDLVTGYSLLFLYKSIDKYSMSDRAAVVTLALVGLVQIRNSMEELGSTYDIASGSKQSLEKEINSFFDDLEKLLRVNYLSPDLSNFKVYEDLLERRFNDIFDELGALRLRKLKLQKIRKVIDVEPTFAEDEAERQKQISTNFENIHLKYDVVRSDGIEIFGVLFFDKIVDYLRPETGTYLKDSFSRLHSWKVDTHDLLEKHGFVTTAHDKHVISCYPSGLIFYPRKRFGDSKLDWKKVLLLYLLSFICLGLIAKFWEKIIEALWLAIASMF</sequence>
<gene>
    <name evidence="1" type="ordered locus">Bd2680</name>
</gene>
<dbReference type="Gene3D" id="3.90.920.10">
    <property type="entry name" value="DNA primase, PRIM domain"/>
    <property type="match status" value="1"/>
</dbReference>
<dbReference type="STRING" id="264462.Bd2680"/>
<reference evidence="1 2" key="1">
    <citation type="journal article" date="2004" name="Science">
        <title>A predator unmasked: life cycle of Bdellovibrio bacteriovorus from a genomic perspective.</title>
        <authorList>
            <person name="Rendulic S."/>
            <person name="Jagtap P."/>
            <person name="Rosinus A."/>
            <person name="Eppinger M."/>
            <person name="Baar C."/>
            <person name="Lanz C."/>
            <person name="Keller H."/>
            <person name="Lambert C."/>
            <person name="Evans K.J."/>
            <person name="Goesmann A."/>
            <person name="Meyer F."/>
            <person name="Sockett R.E."/>
            <person name="Schuster S.C."/>
        </authorList>
    </citation>
    <scope>NUCLEOTIDE SEQUENCE [LARGE SCALE GENOMIC DNA]</scope>
    <source>
        <strain evidence="2">ATCC 15356 / DSM 50701 / NCIMB 9529 / HD100</strain>
    </source>
</reference>
<dbReference type="InterPro" id="IPR002755">
    <property type="entry name" value="DNA_primase_S"/>
</dbReference>
<proteinExistence type="predicted"/>
<dbReference type="SUPFAM" id="SSF56747">
    <property type="entry name" value="Prim-pol domain"/>
    <property type="match status" value="1"/>
</dbReference>
<dbReference type="GO" id="GO:0003899">
    <property type="term" value="F:DNA-directed RNA polymerase activity"/>
    <property type="evidence" value="ECO:0007669"/>
    <property type="project" value="InterPro"/>
</dbReference>
<dbReference type="eggNOG" id="COG0742">
    <property type="taxonomic scope" value="Bacteria"/>
</dbReference>
<dbReference type="eggNOG" id="COG3344">
    <property type="taxonomic scope" value="Bacteria"/>
</dbReference>